<evidence type="ECO:0000313" key="2">
    <source>
        <dbReference type="Proteomes" id="UP001597024"/>
    </source>
</evidence>
<reference evidence="2" key="1">
    <citation type="journal article" date="2019" name="Int. J. Syst. Evol. Microbiol.">
        <title>The Global Catalogue of Microorganisms (GCM) 10K type strain sequencing project: providing services to taxonomists for standard genome sequencing and annotation.</title>
        <authorList>
            <consortium name="The Broad Institute Genomics Platform"/>
            <consortium name="The Broad Institute Genome Sequencing Center for Infectious Disease"/>
            <person name="Wu L."/>
            <person name="Ma J."/>
        </authorList>
    </citation>
    <scope>NUCLEOTIDE SEQUENCE [LARGE SCALE GENOMIC DNA]</scope>
    <source>
        <strain evidence="2">CCUG 62974</strain>
    </source>
</reference>
<keyword evidence="2" id="KW-1185">Reference proteome</keyword>
<comment type="caution">
    <text evidence="1">The sequence shown here is derived from an EMBL/GenBank/DDBJ whole genome shotgun (WGS) entry which is preliminary data.</text>
</comment>
<accession>A0ABW3E7R4</accession>
<dbReference type="Proteomes" id="UP001597024">
    <property type="component" value="Unassembled WGS sequence"/>
</dbReference>
<protein>
    <recommendedName>
        <fullName evidence="3">Phytoene desaturase</fullName>
    </recommendedName>
</protein>
<evidence type="ECO:0008006" key="3">
    <source>
        <dbReference type="Google" id="ProtNLM"/>
    </source>
</evidence>
<organism evidence="1 2">
    <name type="scientific">Streptosporangium algeriense</name>
    <dbReference type="NCBI Taxonomy" id="1682748"/>
    <lineage>
        <taxon>Bacteria</taxon>
        <taxon>Bacillati</taxon>
        <taxon>Actinomycetota</taxon>
        <taxon>Actinomycetes</taxon>
        <taxon>Streptosporangiales</taxon>
        <taxon>Streptosporangiaceae</taxon>
        <taxon>Streptosporangium</taxon>
    </lineage>
</organism>
<name>A0ABW3E7R4_9ACTN</name>
<dbReference type="EMBL" id="JBHTHX010002783">
    <property type="protein sequence ID" value="MFD0890930.1"/>
    <property type="molecule type" value="Genomic_DNA"/>
</dbReference>
<proteinExistence type="predicted"/>
<gene>
    <name evidence="1" type="ORF">ACFQ08_40825</name>
</gene>
<sequence length="33" mass="3509">MHFAGMHTAPGVGVPPVLISGRLAAERILRTPR</sequence>
<evidence type="ECO:0000313" key="1">
    <source>
        <dbReference type="EMBL" id="MFD0890930.1"/>
    </source>
</evidence>